<dbReference type="PANTHER" id="PTHR36834">
    <property type="entry name" value="MEMBRANE PROTEIN-RELATED"/>
    <property type="match status" value="1"/>
</dbReference>
<feature type="transmembrane region" description="Helical" evidence="1">
    <location>
        <begin position="222"/>
        <end position="239"/>
    </location>
</feature>
<name>A0ABW4YLV5_9BACL</name>
<dbReference type="Pfam" id="PF04892">
    <property type="entry name" value="VanZ"/>
    <property type="match status" value="1"/>
</dbReference>
<organism evidence="3 4">
    <name type="scientific">Paenibacillus yanchengensis</name>
    <dbReference type="NCBI Taxonomy" id="2035833"/>
    <lineage>
        <taxon>Bacteria</taxon>
        <taxon>Bacillati</taxon>
        <taxon>Bacillota</taxon>
        <taxon>Bacilli</taxon>
        <taxon>Bacillales</taxon>
        <taxon>Paenibacillaceae</taxon>
        <taxon>Paenibacillus</taxon>
    </lineage>
</organism>
<reference evidence="4" key="1">
    <citation type="journal article" date="2019" name="Int. J. Syst. Evol. Microbiol.">
        <title>The Global Catalogue of Microorganisms (GCM) 10K type strain sequencing project: providing services to taxonomists for standard genome sequencing and annotation.</title>
        <authorList>
            <consortium name="The Broad Institute Genomics Platform"/>
            <consortium name="The Broad Institute Genome Sequencing Center for Infectious Disease"/>
            <person name="Wu L."/>
            <person name="Ma J."/>
        </authorList>
    </citation>
    <scope>NUCLEOTIDE SEQUENCE [LARGE SCALE GENOMIC DNA]</scope>
    <source>
        <strain evidence="4">GH52</strain>
    </source>
</reference>
<sequence length="388" mass="44308">MSSYLQPILTAALFFFVLAIILIIPWLIYTYRKFGFLSISTTIIIFSFLFYFMAAFFLTMLPLPATRDNCGIGGASATIPYSLVPFQFIKDTLKNSGIVLSQPTTYIYAIQQPAFQQAFFNFLLLLPFGIYLRYFFQQKKYWLRALLIVFSTTLFYEITQATAFYGYYACPYRIFDVDDLMLNTAGGIFGFFAAPVVLAFFPSRAKVADKAKQIFVQDSVKPMAILLALFIDSIILKFLDTSLRAIIPTDTIFSLILYSMLFFALVFITPIVFNGYTIGSAILRFRYTSRTNKRSTDIIRLFKRSLALYALYIGPTILSLLSNLHIPEDSIYFALSIWLDIGIAATYFFGSLVLIGHVIFVLIGRGRHRFFFDEAADLFPTRLKKTDE</sequence>
<dbReference type="EMBL" id="JBHUHO010000031">
    <property type="protein sequence ID" value="MFD2116577.1"/>
    <property type="molecule type" value="Genomic_DNA"/>
</dbReference>
<dbReference type="PANTHER" id="PTHR36834:SF1">
    <property type="entry name" value="INTEGRAL MEMBRANE PROTEIN"/>
    <property type="match status" value="1"/>
</dbReference>
<feature type="transmembrane region" description="Helical" evidence="1">
    <location>
        <begin position="259"/>
        <end position="285"/>
    </location>
</feature>
<feature type="transmembrane region" description="Helical" evidence="1">
    <location>
        <begin position="143"/>
        <end position="168"/>
    </location>
</feature>
<keyword evidence="1" id="KW-1133">Transmembrane helix</keyword>
<evidence type="ECO:0000313" key="4">
    <source>
        <dbReference type="Proteomes" id="UP001597362"/>
    </source>
</evidence>
<gene>
    <name evidence="3" type="ORF">ACFSJH_12665</name>
</gene>
<feature type="transmembrane region" description="Helical" evidence="1">
    <location>
        <begin position="36"/>
        <end position="58"/>
    </location>
</feature>
<evidence type="ECO:0000313" key="3">
    <source>
        <dbReference type="EMBL" id="MFD2116577.1"/>
    </source>
</evidence>
<accession>A0ABW4YLV5</accession>
<dbReference type="Proteomes" id="UP001597362">
    <property type="component" value="Unassembled WGS sequence"/>
</dbReference>
<keyword evidence="1" id="KW-0472">Membrane</keyword>
<protein>
    <submittedName>
        <fullName evidence="3">VanZ family protein</fullName>
    </submittedName>
</protein>
<dbReference type="InterPro" id="IPR053150">
    <property type="entry name" value="Teicoplanin_resist-assoc"/>
</dbReference>
<feature type="transmembrane region" description="Helical" evidence="1">
    <location>
        <begin position="332"/>
        <end position="363"/>
    </location>
</feature>
<feature type="transmembrane region" description="Helical" evidence="1">
    <location>
        <begin position="180"/>
        <end position="201"/>
    </location>
</feature>
<proteinExistence type="predicted"/>
<dbReference type="RefSeq" id="WP_377772915.1">
    <property type="nucleotide sequence ID" value="NZ_JBHUHO010000031.1"/>
</dbReference>
<keyword evidence="4" id="KW-1185">Reference proteome</keyword>
<feature type="transmembrane region" description="Helical" evidence="1">
    <location>
        <begin position="6"/>
        <end position="29"/>
    </location>
</feature>
<evidence type="ECO:0000256" key="1">
    <source>
        <dbReference type="SAM" id="Phobius"/>
    </source>
</evidence>
<keyword evidence="1" id="KW-0812">Transmembrane</keyword>
<feature type="transmembrane region" description="Helical" evidence="1">
    <location>
        <begin position="118"/>
        <end position="136"/>
    </location>
</feature>
<feature type="domain" description="VanZ-like" evidence="2">
    <location>
        <begin position="48"/>
        <end position="196"/>
    </location>
</feature>
<feature type="transmembrane region" description="Helical" evidence="1">
    <location>
        <begin position="306"/>
        <end position="326"/>
    </location>
</feature>
<evidence type="ECO:0000259" key="2">
    <source>
        <dbReference type="Pfam" id="PF04892"/>
    </source>
</evidence>
<comment type="caution">
    <text evidence="3">The sequence shown here is derived from an EMBL/GenBank/DDBJ whole genome shotgun (WGS) entry which is preliminary data.</text>
</comment>
<dbReference type="InterPro" id="IPR006976">
    <property type="entry name" value="VanZ-like"/>
</dbReference>